<comment type="caution">
    <text evidence="2">The sequence shown here is derived from an EMBL/GenBank/DDBJ whole genome shotgun (WGS) entry which is preliminary data.</text>
</comment>
<keyword evidence="1" id="KW-1133">Transmembrane helix</keyword>
<reference evidence="2 3" key="1">
    <citation type="journal article" date="2014" name="Environ. Microbiol.">
        <title>The nitrate-ammonifying and nosZ-carrying bacterium Bacillus vireti is a potent source and sink for nitric and nitrous oxide under high nitrate conditions.</title>
        <authorList>
            <person name="Mania D."/>
            <person name="Heylen K."/>
            <person name="van Spanning R.J."/>
            <person name="Frostegard A."/>
        </authorList>
    </citation>
    <scope>NUCLEOTIDE SEQUENCE [LARGE SCALE GENOMIC DNA]</scope>
    <source>
        <strain evidence="2 3">LMG 21834</strain>
    </source>
</reference>
<gene>
    <name evidence="2" type="ORF">BAVI_02129</name>
</gene>
<protein>
    <submittedName>
        <fullName evidence="2">Uncharacterized protein</fullName>
    </submittedName>
</protein>
<dbReference type="EMBL" id="ALAN01000015">
    <property type="protein sequence ID" value="ETI70508.1"/>
    <property type="molecule type" value="Genomic_DNA"/>
</dbReference>
<dbReference type="Proteomes" id="UP000018877">
    <property type="component" value="Unassembled WGS sequence"/>
</dbReference>
<feature type="transmembrane region" description="Helical" evidence="1">
    <location>
        <begin position="121"/>
        <end position="141"/>
    </location>
</feature>
<feature type="transmembrane region" description="Helical" evidence="1">
    <location>
        <begin position="40"/>
        <end position="59"/>
    </location>
</feature>
<evidence type="ECO:0000256" key="1">
    <source>
        <dbReference type="SAM" id="Phobius"/>
    </source>
</evidence>
<keyword evidence="1" id="KW-0812">Transmembrane</keyword>
<evidence type="ECO:0000313" key="2">
    <source>
        <dbReference type="EMBL" id="ETI70508.1"/>
    </source>
</evidence>
<keyword evidence="3" id="KW-1185">Reference proteome</keyword>
<evidence type="ECO:0000313" key="3">
    <source>
        <dbReference type="Proteomes" id="UP000018877"/>
    </source>
</evidence>
<feature type="transmembrane region" description="Helical" evidence="1">
    <location>
        <begin position="153"/>
        <end position="172"/>
    </location>
</feature>
<sequence>MLVLQNGKVSAKQDIYTFFFKICIKIGNRKEEEFLVAKRLIWLFLAISILLIVAPNVLAGSSSFISEEQAGGYEYTITKEGIEYTWTVGYKGNQSVSKENEENREELNHFKHAVRDIKKQFISVWTFASGFLILTILTILLHTKNKLRFKDGGAFIFLFAVIAFGQTVVALTELDSAFSDARFYYDRLLN</sequence>
<accession>A0AB94IU63</accession>
<organism evidence="2 3">
    <name type="scientific">Neobacillus vireti LMG 21834</name>
    <dbReference type="NCBI Taxonomy" id="1131730"/>
    <lineage>
        <taxon>Bacteria</taxon>
        <taxon>Bacillati</taxon>
        <taxon>Bacillota</taxon>
        <taxon>Bacilli</taxon>
        <taxon>Bacillales</taxon>
        <taxon>Bacillaceae</taxon>
        <taxon>Neobacillus</taxon>
    </lineage>
</organism>
<keyword evidence="1" id="KW-0472">Membrane</keyword>
<proteinExistence type="predicted"/>
<name>A0AB94IU63_9BACI</name>
<dbReference type="AlphaFoldDB" id="A0AB94IU63"/>